<sequence>MTSSSNPVDQAPAFVHAVDPADLELPPTRTVEVPTGSAER</sequence>
<reference evidence="2 3" key="1">
    <citation type="submission" date="2017-11" db="EMBL/GenBank/DDBJ databases">
        <title>Genomic Encyclopedia of Archaeal and Bacterial Type Strains, Phase II (KMG-II): From Individual Species to Whole Genera.</title>
        <authorList>
            <person name="Goeker M."/>
        </authorList>
    </citation>
    <scope>NUCLEOTIDE SEQUENCE [LARGE SCALE GENOMIC DNA]</scope>
    <source>
        <strain evidence="2 3">DSM 25625</strain>
    </source>
</reference>
<dbReference type="AlphaFoldDB" id="A0A2M9BUQ9"/>
<evidence type="ECO:0000313" key="2">
    <source>
        <dbReference type="EMBL" id="PJJ61679.1"/>
    </source>
</evidence>
<dbReference type="RefSeq" id="WP_281258178.1">
    <property type="nucleotide sequence ID" value="NZ_PGFB01000004.1"/>
</dbReference>
<comment type="caution">
    <text evidence="2">The sequence shown here is derived from an EMBL/GenBank/DDBJ whole genome shotgun (WGS) entry which is preliminary data.</text>
</comment>
<evidence type="ECO:0000256" key="1">
    <source>
        <dbReference type="SAM" id="MobiDB-lite"/>
    </source>
</evidence>
<gene>
    <name evidence="2" type="ORF">CLV54_2629</name>
</gene>
<proteinExistence type="predicted"/>
<dbReference type="Proteomes" id="UP000230161">
    <property type="component" value="Unassembled WGS sequence"/>
</dbReference>
<name>A0A2M9BUQ9_9MICO</name>
<keyword evidence="3" id="KW-1185">Reference proteome</keyword>
<dbReference type="EMBL" id="PGFB01000004">
    <property type="protein sequence ID" value="PJJ61679.1"/>
    <property type="molecule type" value="Genomic_DNA"/>
</dbReference>
<organism evidence="2 3">
    <name type="scientific">Compostimonas suwonensis</name>
    <dbReference type="NCBI Taxonomy" id="1048394"/>
    <lineage>
        <taxon>Bacteria</taxon>
        <taxon>Bacillati</taxon>
        <taxon>Actinomycetota</taxon>
        <taxon>Actinomycetes</taxon>
        <taxon>Micrococcales</taxon>
        <taxon>Microbacteriaceae</taxon>
        <taxon>Compostimonas</taxon>
    </lineage>
</organism>
<accession>A0A2M9BUQ9</accession>
<protein>
    <submittedName>
        <fullName evidence="2">Uncharacterized protein</fullName>
    </submittedName>
</protein>
<evidence type="ECO:0000313" key="3">
    <source>
        <dbReference type="Proteomes" id="UP000230161"/>
    </source>
</evidence>
<feature type="region of interest" description="Disordered" evidence="1">
    <location>
        <begin position="1"/>
        <end position="40"/>
    </location>
</feature>